<reference evidence="6" key="1">
    <citation type="submission" date="2020-05" db="UniProtKB">
        <authorList>
            <consortium name="EnsemblMetazoa"/>
        </authorList>
    </citation>
    <scope>IDENTIFICATION</scope>
    <source>
        <strain evidence="6">TTRI</strain>
    </source>
</reference>
<dbReference type="PANTHER" id="PTHR24221">
    <property type="entry name" value="ATP-BINDING CASSETTE SUB-FAMILY B"/>
    <property type="match status" value="1"/>
</dbReference>
<dbReference type="Gene3D" id="1.20.1560.10">
    <property type="entry name" value="ABC transporter type 1, transmembrane domain"/>
    <property type="match status" value="1"/>
</dbReference>
<proteinExistence type="predicted"/>
<dbReference type="Proteomes" id="UP000078200">
    <property type="component" value="Unassembled WGS sequence"/>
</dbReference>
<dbReference type="InterPro" id="IPR039421">
    <property type="entry name" value="Type_1_exporter"/>
</dbReference>
<dbReference type="InterPro" id="IPR036640">
    <property type="entry name" value="ABC1_TM_sf"/>
</dbReference>
<organism evidence="6 7">
    <name type="scientific">Glossina austeni</name>
    <name type="common">Savannah tsetse fly</name>
    <dbReference type="NCBI Taxonomy" id="7395"/>
    <lineage>
        <taxon>Eukaryota</taxon>
        <taxon>Metazoa</taxon>
        <taxon>Ecdysozoa</taxon>
        <taxon>Arthropoda</taxon>
        <taxon>Hexapoda</taxon>
        <taxon>Insecta</taxon>
        <taxon>Pterygota</taxon>
        <taxon>Neoptera</taxon>
        <taxon>Endopterygota</taxon>
        <taxon>Diptera</taxon>
        <taxon>Brachycera</taxon>
        <taxon>Muscomorpha</taxon>
        <taxon>Hippoboscoidea</taxon>
        <taxon>Glossinidae</taxon>
        <taxon>Glossina</taxon>
    </lineage>
</organism>
<evidence type="ECO:0000313" key="6">
    <source>
        <dbReference type="EnsemblMetazoa" id="GAUT007460-PA"/>
    </source>
</evidence>
<comment type="subcellular location">
    <subcellularLocation>
        <location evidence="1">Membrane</location>
        <topology evidence="1">Multi-pass membrane protein</topology>
    </subcellularLocation>
</comment>
<evidence type="ECO:0000256" key="1">
    <source>
        <dbReference type="ARBA" id="ARBA00004141"/>
    </source>
</evidence>
<dbReference type="GO" id="GO:0005524">
    <property type="term" value="F:ATP binding"/>
    <property type="evidence" value="ECO:0007669"/>
    <property type="project" value="InterPro"/>
</dbReference>
<dbReference type="GO" id="GO:0016020">
    <property type="term" value="C:membrane"/>
    <property type="evidence" value="ECO:0007669"/>
    <property type="project" value="UniProtKB-SubCell"/>
</dbReference>
<dbReference type="GO" id="GO:0034040">
    <property type="term" value="F:ATPase-coupled lipid transmembrane transporter activity"/>
    <property type="evidence" value="ECO:0007669"/>
    <property type="project" value="TreeGrafter"/>
</dbReference>
<dbReference type="InterPro" id="IPR011527">
    <property type="entry name" value="ABC1_TM_dom"/>
</dbReference>
<dbReference type="Pfam" id="PF00664">
    <property type="entry name" value="ABC_membrane"/>
    <property type="match status" value="1"/>
</dbReference>
<evidence type="ECO:0000256" key="3">
    <source>
        <dbReference type="ARBA" id="ARBA00022989"/>
    </source>
</evidence>
<dbReference type="EnsemblMetazoa" id="GAUT007460-RA">
    <property type="protein sequence ID" value="GAUT007460-PA"/>
    <property type="gene ID" value="GAUT007460"/>
</dbReference>
<protein>
    <recommendedName>
        <fullName evidence="5">ABC transmembrane type-1 domain-containing protein</fullName>
    </recommendedName>
</protein>
<keyword evidence="3" id="KW-1133">Transmembrane helix</keyword>
<sequence length="127" mass="14175">MINATSDTLMLSLLKPLLDDGFKGLNNIIPIWMPFTIIVLMCSRGSSGFISNYCLSWVSGKVVMHMRRTLFQHIMRMPVAFFDRKSTGTLLSHITYDTEQVASSSSSALITIVREGSLIIAGNYHPF</sequence>
<keyword evidence="4" id="KW-0472">Membrane</keyword>
<dbReference type="VEuPathDB" id="VectorBase:GAUT007460"/>
<dbReference type="SUPFAM" id="SSF90123">
    <property type="entry name" value="ABC transporter transmembrane region"/>
    <property type="match status" value="1"/>
</dbReference>
<evidence type="ECO:0000256" key="2">
    <source>
        <dbReference type="ARBA" id="ARBA00022692"/>
    </source>
</evidence>
<evidence type="ECO:0000313" key="7">
    <source>
        <dbReference type="Proteomes" id="UP000078200"/>
    </source>
</evidence>
<name>A0A1A9UK85_GLOAU</name>
<evidence type="ECO:0000259" key="5">
    <source>
        <dbReference type="PROSITE" id="PS50929"/>
    </source>
</evidence>
<dbReference type="AlphaFoldDB" id="A0A1A9UK85"/>
<keyword evidence="7" id="KW-1185">Reference proteome</keyword>
<evidence type="ECO:0000256" key="4">
    <source>
        <dbReference type="ARBA" id="ARBA00023136"/>
    </source>
</evidence>
<accession>A0A1A9UK85</accession>
<dbReference type="STRING" id="7395.A0A1A9UK85"/>
<keyword evidence="2" id="KW-0812">Transmembrane</keyword>
<dbReference type="PANTHER" id="PTHR24221:SF632">
    <property type="entry name" value="ATP-DEPENDENT LIPID A-CORE FLIPPASE"/>
    <property type="match status" value="1"/>
</dbReference>
<feature type="domain" description="ABC transmembrane type-1" evidence="5">
    <location>
        <begin position="1"/>
        <end position="122"/>
    </location>
</feature>
<dbReference type="GO" id="GO:0140359">
    <property type="term" value="F:ABC-type transporter activity"/>
    <property type="evidence" value="ECO:0007669"/>
    <property type="project" value="InterPro"/>
</dbReference>
<dbReference type="PROSITE" id="PS50929">
    <property type="entry name" value="ABC_TM1F"/>
    <property type="match status" value="1"/>
</dbReference>